<protein>
    <submittedName>
        <fullName evidence="2">Uncharacterized protein</fullName>
    </submittedName>
</protein>
<feature type="region of interest" description="Disordered" evidence="1">
    <location>
        <begin position="1"/>
        <end position="52"/>
    </location>
</feature>
<gene>
    <name evidence="2" type="ORF">METZ01_LOCUS369769</name>
</gene>
<feature type="non-terminal residue" evidence="2">
    <location>
        <position position="203"/>
    </location>
</feature>
<name>A0A382T576_9ZZZZ</name>
<sequence>RAPHPRTLQRRRGRRRLPRRRRGVARRDTPGRPSTHGPALSADRPRPVPADRCTGHVRQLVLQPHLVLGRPARCIDRRPRPGRPHELGPHRPRPRRTALDALRRTDHPAGRPSRGLGGRQPPDGHRQGPRARRAHKRRRSIAGRHGGCRPPTQDGRRGRQHLAAQVRRPGDPRGRPVRRGPRGTPRCPRMGHHARRKDLSGRL</sequence>
<feature type="compositionally biased region" description="Basic and acidic residues" evidence="1">
    <location>
        <begin position="73"/>
        <end position="89"/>
    </location>
</feature>
<feature type="region of interest" description="Disordered" evidence="1">
    <location>
        <begin position="72"/>
        <end position="203"/>
    </location>
</feature>
<feature type="compositionally biased region" description="Basic and acidic residues" evidence="1">
    <location>
        <begin position="97"/>
        <end position="109"/>
    </location>
</feature>
<reference evidence="2" key="1">
    <citation type="submission" date="2018-05" db="EMBL/GenBank/DDBJ databases">
        <authorList>
            <person name="Lanie J.A."/>
            <person name="Ng W.-L."/>
            <person name="Kazmierczak K.M."/>
            <person name="Andrzejewski T.M."/>
            <person name="Davidsen T.M."/>
            <person name="Wayne K.J."/>
            <person name="Tettelin H."/>
            <person name="Glass J.I."/>
            <person name="Rusch D."/>
            <person name="Podicherti R."/>
            <person name="Tsui H.-C.T."/>
            <person name="Winkler M.E."/>
        </authorList>
    </citation>
    <scope>NUCLEOTIDE SEQUENCE</scope>
</reference>
<dbReference type="AlphaFoldDB" id="A0A382T576"/>
<organism evidence="2">
    <name type="scientific">marine metagenome</name>
    <dbReference type="NCBI Taxonomy" id="408172"/>
    <lineage>
        <taxon>unclassified sequences</taxon>
        <taxon>metagenomes</taxon>
        <taxon>ecological metagenomes</taxon>
    </lineage>
</organism>
<accession>A0A382T576</accession>
<evidence type="ECO:0000256" key="1">
    <source>
        <dbReference type="SAM" id="MobiDB-lite"/>
    </source>
</evidence>
<feature type="non-terminal residue" evidence="2">
    <location>
        <position position="1"/>
    </location>
</feature>
<evidence type="ECO:0000313" key="2">
    <source>
        <dbReference type="EMBL" id="SVD16915.1"/>
    </source>
</evidence>
<feature type="compositionally biased region" description="Basic residues" evidence="1">
    <location>
        <begin position="1"/>
        <end position="24"/>
    </location>
</feature>
<feature type="compositionally biased region" description="Basic residues" evidence="1">
    <location>
        <begin position="127"/>
        <end position="142"/>
    </location>
</feature>
<proteinExistence type="predicted"/>
<dbReference type="EMBL" id="UINC01133782">
    <property type="protein sequence ID" value="SVD16915.1"/>
    <property type="molecule type" value="Genomic_DNA"/>
</dbReference>